<evidence type="ECO:0000313" key="6">
    <source>
        <dbReference type="Proteomes" id="UP000675379"/>
    </source>
</evidence>
<dbReference type="PANTHER" id="PTHR43462:SF1">
    <property type="entry name" value="ALANYL-TRNA EDITING PROTEIN AARSD1"/>
    <property type="match status" value="1"/>
</dbReference>
<dbReference type="GO" id="GO:0002161">
    <property type="term" value="F:aminoacyl-tRNA deacylase activity"/>
    <property type="evidence" value="ECO:0007669"/>
    <property type="project" value="UniProtKB-ARBA"/>
</dbReference>
<evidence type="ECO:0000256" key="1">
    <source>
        <dbReference type="ARBA" id="ARBA00001947"/>
    </source>
</evidence>
<dbReference type="Gene3D" id="2.40.30.130">
    <property type="match status" value="1"/>
</dbReference>
<dbReference type="Proteomes" id="UP000675379">
    <property type="component" value="Unassembled WGS sequence"/>
</dbReference>
<sequence length="384" mass="43777">MLPYLTDPQITRFHTRVKSVVEEKDRVMVSLQKSYFYPEGGGQPSDQGTLNGKPVLRVFTEGEEIWHELEAFSGLTINMPVEGIIDPEKRRDHSVQHTAQHLFTAVLKDGFGVETVAFHLGEQYTTIDTDREVEEEVLTAAEKRVNDLIGEDLPVSVYIRDKWNLGSLPLRKATDLATNIRIVQIGEVDYCACGGTHVSSLKDLRLFRVMQSEKHKGGSRLYFLAGNRAFRYLRDMEDTVRLLQKEVQVNVDELPFRVVRLREERDEYRKMVQELTARLGVALAQGYTEDTVVQEVDFEDELMKAVGLEMNRRKKVAVFYRPDGRIFLFTGEAKDARKIFESLKARFALRGGGSRSLVQGILEKPEEMGSLISQVYSALLDLEI</sequence>
<dbReference type="InterPro" id="IPR009000">
    <property type="entry name" value="Transl_B-barrel_sf"/>
</dbReference>
<dbReference type="EMBL" id="JAGSCS010000005">
    <property type="protein sequence ID" value="MBR0575795.1"/>
    <property type="molecule type" value="Genomic_DNA"/>
</dbReference>
<evidence type="ECO:0000256" key="2">
    <source>
        <dbReference type="ARBA" id="ARBA00022723"/>
    </source>
</evidence>
<reference evidence="5" key="1">
    <citation type="submission" date="2021-04" db="EMBL/GenBank/DDBJ databases">
        <title>Proteiniclasticum sedimins sp. nov., an obligate anaerobic bacterium isolated from anaerobic sludge.</title>
        <authorList>
            <person name="Liu J."/>
        </authorList>
    </citation>
    <scope>NUCLEOTIDE SEQUENCE</scope>
    <source>
        <strain evidence="5">BAD-10</strain>
    </source>
</reference>
<organism evidence="5 6">
    <name type="scientific">Proteiniclasticum sediminis</name>
    <dbReference type="NCBI Taxonomy" id="2804028"/>
    <lineage>
        <taxon>Bacteria</taxon>
        <taxon>Bacillati</taxon>
        <taxon>Bacillota</taxon>
        <taxon>Clostridia</taxon>
        <taxon>Eubacteriales</taxon>
        <taxon>Clostridiaceae</taxon>
        <taxon>Proteiniclasticum</taxon>
    </lineage>
</organism>
<dbReference type="Pfam" id="PF07973">
    <property type="entry name" value="tRNA_SAD"/>
    <property type="match status" value="1"/>
</dbReference>
<dbReference type="GO" id="GO:0004812">
    <property type="term" value="F:aminoacyl-tRNA ligase activity"/>
    <property type="evidence" value="ECO:0007669"/>
    <property type="project" value="InterPro"/>
</dbReference>
<gene>
    <name evidence="5" type="ORF">KCG48_05500</name>
</gene>
<dbReference type="GO" id="GO:0046872">
    <property type="term" value="F:metal ion binding"/>
    <property type="evidence" value="ECO:0007669"/>
    <property type="project" value="UniProtKB-KW"/>
</dbReference>
<keyword evidence="6" id="KW-1185">Reference proteome</keyword>
<dbReference type="InterPro" id="IPR012947">
    <property type="entry name" value="tRNA_SAD"/>
</dbReference>
<evidence type="ECO:0000256" key="3">
    <source>
        <dbReference type="ARBA" id="ARBA00022833"/>
    </source>
</evidence>
<accession>A0A941CN87</accession>
<dbReference type="AlphaFoldDB" id="A0A941CN87"/>
<keyword evidence="3" id="KW-0862">Zinc</keyword>
<dbReference type="SMART" id="SM00863">
    <property type="entry name" value="tRNA_SAD"/>
    <property type="match status" value="1"/>
</dbReference>
<protein>
    <submittedName>
        <fullName evidence="5">Alanyl-tRNA editing protein</fullName>
    </submittedName>
</protein>
<comment type="cofactor">
    <cofactor evidence="1">
        <name>Zn(2+)</name>
        <dbReference type="ChEBI" id="CHEBI:29105"/>
    </cofactor>
</comment>
<name>A0A941CN87_9CLOT</name>
<dbReference type="GO" id="GO:0005524">
    <property type="term" value="F:ATP binding"/>
    <property type="evidence" value="ECO:0007669"/>
    <property type="project" value="InterPro"/>
</dbReference>
<dbReference type="RefSeq" id="WP_211800420.1">
    <property type="nucleotide sequence ID" value="NZ_JAGSCS010000005.1"/>
</dbReference>
<evidence type="ECO:0000259" key="4">
    <source>
        <dbReference type="SMART" id="SM00863"/>
    </source>
</evidence>
<keyword evidence="2" id="KW-0479">Metal-binding</keyword>
<dbReference type="GO" id="GO:0043039">
    <property type="term" value="P:tRNA aminoacylation"/>
    <property type="evidence" value="ECO:0007669"/>
    <property type="project" value="InterPro"/>
</dbReference>
<dbReference type="InterPro" id="IPR051335">
    <property type="entry name" value="Alanyl-tRNA_Editing_Enzymes"/>
</dbReference>
<dbReference type="InterPro" id="IPR018163">
    <property type="entry name" value="Thr/Ala-tRNA-synth_IIc_edit"/>
</dbReference>
<feature type="domain" description="Threonyl/alanyl tRNA synthetase SAD" evidence="4">
    <location>
        <begin position="180"/>
        <end position="222"/>
    </location>
</feature>
<dbReference type="PANTHER" id="PTHR43462">
    <property type="entry name" value="ALANYL-TRNA EDITING PROTEIN"/>
    <property type="match status" value="1"/>
</dbReference>
<proteinExistence type="predicted"/>
<comment type="caution">
    <text evidence="5">The sequence shown here is derived from an EMBL/GenBank/DDBJ whole genome shotgun (WGS) entry which is preliminary data.</text>
</comment>
<dbReference type="SUPFAM" id="SSF50447">
    <property type="entry name" value="Translation proteins"/>
    <property type="match status" value="1"/>
</dbReference>
<evidence type="ECO:0000313" key="5">
    <source>
        <dbReference type="EMBL" id="MBR0575795.1"/>
    </source>
</evidence>
<dbReference type="SUPFAM" id="SSF55186">
    <property type="entry name" value="ThrRS/AlaRS common domain"/>
    <property type="match status" value="1"/>
</dbReference>
<dbReference type="Gene3D" id="3.30.980.10">
    <property type="entry name" value="Threonyl-trna Synthetase, Chain A, domain 2"/>
    <property type="match status" value="1"/>
</dbReference>